<dbReference type="EMBL" id="PQNY01000004">
    <property type="protein sequence ID" value="POS02364.1"/>
    <property type="molecule type" value="Genomic_DNA"/>
</dbReference>
<sequence>MKKKLLSDSFIYGLPGIIGKLISVITLPIYSNVLSKADFGFLGFYNSSFYLLLVIFQFGLDNASMRFFFDENNKNKKAVIMNWILFQFIITLIFGLLFYIFNGLFIDKLYSLYQFNVNFFIVYFLVLISYILPSIIEVYFRIQQKAIHAFTFAIVLTIINVSSTYYFIVLESKGYMGFIYGQLLSYSICSLLSILLLYKRISFQQFNFGLLKKMLKYSAPIVPSTFMSIGISWLANYAIIISNYGIEETGIYQMANTLAAVINLITSAFLQAYIPFSFSIMTKENSKTEYSKILNIYILLMCFVILGYSIFSYDILAIFINKKFKESSVVIIFIVYYYFIASLPTIINIGNTIKMNTTAYTKSMTVYTLITSVLFFVLIPKLGAVGASISMIVGQVFNLMITYYYSQKNYPIQYNILKNFIVILFSVLLSIVFYFLFKDLTFSYYMFFVKIIGYVIIGIFILYLNKKTIKGI</sequence>
<dbReference type="InterPro" id="IPR050833">
    <property type="entry name" value="Poly_Biosynth_Transport"/>
</dbReference>
<organism evidence="7 8">
    <name type="scientific">Flavobacterium croceum DSM 17960</name>
    <dbReference type="NCBI Taxonomy" id="1121886"/>
    <lineage>
        <taxon>Bacteria</taxon>
        <taxon>Pseudomonadati</taxon>
        <taxon>Bacteroidota</taxon>
        <taxon>Flavobacteriia</taxon>
        <taxon>Flavobacteriales</taxon>
        <taxon>Flavobacteriaceae</taxon>
        <taxon>Flavobacterium</taxon>
    </lineage>
</organism>
<feature type="transmembrane region" description="Helical" evidence="6">
    <location>
        <begin position="251"/>
        <end position="274"/>
    </location>
</feature>
<evidence type="ECO:0000256" key="2">
    <source>
        <dbReference type="ARBA" id="ARBA00022475"/>
    </source>
</evidence>
<name>A0A2S4N9J7_9FLAO</name>
<dbReference type="AlphaFoldDB" id="A0A2S4N9J7"/>
<feature type="transmembrane region" description="Helical" evidence="6">
    <location>
        <begin position="219"/>
        <end position="239"/>
    </location>
</feature>
<comment type="caution">
    <text evidence="7">The sequence shown here is derived from an EMBL/GenBank/DDBJ whole genome shotgun (WGS) entry which is preliminary data.</text>
</comment>
<gene>
    <name evidence="7" type="ORF">Q361_10483</name>
</gene>
<dbReference type="InterPro" id="IPR002797">
    <property type="entry name" value="Polysacc_synth"/>
</dbReference>
<dbReference type="OrthoDB" id="1495589at2"/>
<evidence type="ECO:0000256" key="6">
    <source>
        <dbReference type="SAM" id="Phobius"/>
    </source>
</evidence>
<keyword evidence="8" id="KW-1185">Reference proteome</keyword>
<accession>A0A2S4N9J7</accession>
<evidence type="ECO:0000256" key="5">
    <source>
        <dbReference type="ARBA" id="ARBA00023136"/>
    </source>
</evidence>
<keyword evidence="4 6" id="KW-1133">Transmembrane helix</keyword>
<feature type="transmembrane region" description="Helical" evidence="6">
    <location>
        <begin position="359"/>
        <end position="379"/>
    </location>
</feature>
<feature type="transmembrane region" description="Helical" evidence="6">
    <location>
        <begin position="121"/>
        <end position="140"/>
    </location>
</feature>
<feature type="transmembrane region" description="Helical" evidence="6">
    <location>
        <begin position="12"/>
        <end position="30"/>
    </location>
</feature>
<feature type="transmembrane region" description="Helical" evidence="6">
    <location>
        <begin position="80"/>
        <end position="101"/>
    </location>
</feature>
<dbReference type="GO" id="GO:0005886">
    <property type="term" value="C:plasma membrane"/>
    <property type="evidence" value="ECO:0007669"/>
    <property type="project" value="UniProtKB-SubCell"/>
</dbReference>
<dbReference type="PANTHER" id="PTHR30250">
    <property type="entry name" value="PST FAMILY PREDICTED COLANIC ACID TRANSPORTER"/>
    <property type="match status" value="1"/>
</dbReference>
<keyword evidence="2" id="KW-1003">Cell membrane</keyword>
<evidence type="ECO:0000313" key="8">
    <source>
        <dbReference type="Proteomes" id="UP000237056"/>
    </source>
</evidence>
<feature type="transmembrane region" description="Helical" evidence="6">
    <location>
        <begin position="42"/>
        <end position="60"/>
    </location>
</feature>
<reference evidence="7 8" key="1">
    <citation type="submission" date="2018-01" db="EMBL/GenBank/DDBJ databases">
        <title>Genomic Encyclopedia of Type Strains, Phase I: the one thousand microbial genomes (KMG-I) project.</title>
        <authorList>
            <person name="Goeker M."/>
        </authorList>
    </citation>
    <scope>NUCLEOTIDE SEQUENCE [LARGE SCALE GENOMIC DNA]</scope>
    <source>
        <strain evidence="7 8">DSM 17960</strain>
    </source>
</reference>
<feature type="transmembrane region" description="Helical" evidence="6">
    <location>
        <begin position="385"/>
        <end position="405"/>
    </location>
</feature>
<evidence type="ECO:0000313" key="7">
    <source>
        <dbReference type="EMBL" id="POS02364.1"/>
    </source>
</evidence>
<feature type="transmembrane region" description="Helical" evidence="6">
    <location>
        <begin position="417"/>
        <end position="437"/>
    </location>
</feature>
<feature type="transmembrane region" description="Helical" evidence="6">
    <location>
        <begin position="327"/>
        <end position="347"/>
    </location>
</feature>
<feature type="transmembrane region" description="Helical" evidence="6">
    <location>
        <begin position="443"/>
        <end position="464"/>
    </location>
</feature>
<feature type="transmembrane region" description="Helical" evidence="6">
    <location>
        <begin position="147"/>
        <end position="168"/>
    </location>
</feature>
<protein>
    <submittedName>
        <fullName evidence="7">O-antigen/teichoic acid export membrane protein</fullName>
    </submittedName>
</protein>
<feature type="transmembrane region" description="Helical" evidence="6">
    <location>
        <begin position="294"/>
        <end position="321"/>
    </location>
</feature>
<dbReference type="Proteomes" id="UP000237056">
    <property type="component" value="Unassembled WGS sequence"/>
</dbReference>
<keyword evidence="3 6" id="KW-0812">Transmembrane</keyword>
<feature type="transmembrane region" description="Helical" evidence="6">
    <location>
        <begin position="174"/>
        <end position="198"/>
    </location>
</feature>
<evidence type="ECO:0000256" key="3">
    <source>
        <dbReference type="ARBA" id="ARBA00022692"/>
    </source>
</evidence>
<proteinExistence type="predicted"/>
<dbReference type="RefSeq" id="WP_103725423.1">
    <property type="nucleotide sequence ID" value="NZ_PQNY01000004.1"/>
</dbReference>
<comment type="subcellular location">
    <subcellularLocation>
        <location evidence="1">Cell membrane</location>
        <topology evidence="1">Multi-pass membrane protein</topology>
    </subcellularLocation>
</comment>
<evidence type="ECO:0000256" key="4">
    <source>
        <dbReference type="ARBA" id="ARBA00022989"/>
    </source>
</evidence>
<keyword evidence="5 6" id="KW-0472">Membrane</keyword>
<dbReference type="PANTHER" id="PTHR30250:SF11">
    <property type="entry name" value="O-ANTIGEN TRANSPORTER-RELATED"/>
    <property type="match status" value="1"/>
</dbReference>
<dbReference type="Pfam" id="PF01943">
    <property type="entry name" value="Polysacc_synt"/>
    <property type="match status" value="1"/>
</dbReference>
<evidence type="ECO:0000256" key="1">
    <source>
        <dbReference type="ARBA" id="ARBA00004651"/>
    </source>
</evidence>